<evidence type="ECO:0000256" key="2">
    <source>
        <dbReference type="SAM" id="SignalP"/>
    </source>
</evidence>
<feature type="signal peptide" evidence="2">
    <location>
        <begin position="1"/>
        <end position="25"/>
    </location>
</feature>
<dbReference type="PROSITE" id="PS51257">
    <property type="entry name" value="PROKAR_LIPOPROTEIN"/>
    <property type="match status" value="1"/>
</dbReference>
<proteinExistence type="predicted"/>
<evidence type="ECO:0000313" key="3">
    <source>
        <dbReference type="EMBL" id="QEG36705.1"/>
    </source>
</evidence>
<feature type="chain" id="PRO_5022856938" description="PEP-CTERM protein-sorting domain-containing protein" evidence="2">
    <location>
        <begin position="26"/>
        <end position="450"/>
    </location>
</feature>
<dbReference type="GO" id="GO:0000272">
    <property type="term" value="P:polysaccharide catabolic process"/>
    <property type="evidence" value="ECO:0007669"/>
    <property type="project" value="InterPro"/>
</dbReference>
<evidence type="ECO:0000313" key="4">
    <source>
        <dbReference type="Proteomes" id="UP000323917"/>
    </source>
</evidence>
<sequence length="450" mass="47497" precursor="true">MFRTRRALTWCVLTSSLLSCGSALADTFYYTGPSGGDFFNESFWNSMANGSGFTPAVGTINPGLGISHYLILDGDVVEANGGAGDEFGVDIGNGGGLELQTGSSLNVFNDFFNAQFEISTGATFKLTDADLTVQDDIVFRDSTTLTGGSIESFFDDIEFRSSNLIINGTNVRTTDVSSGSTSNIWVQAELTPSAGASITGATFFSNSRFGIDQFDMVAHDSVFMIDGDLEDLTTTDIDSATASLTLTGNSSITAGQIQEGVKLILNDSSTATFTNIPGTQVVTHTWFTNSSNVTINSPDVELILANPQLETGAGKVINGITGLSYADDASTWDPTTWNGTDAVTLKITSVPSAADPDFDGDGDVDGNDFLVWQRGFGLTNQSDNSNGDSNGDGTVDGIDLGQWQSEYGNPSNIVSVTAVPEPATIVVAMISLGSLICNRRRFGFEFSHTL</sequence>
<name>A0A5B9QGD9_9BACT</name>
<dbReference type="InterPro" id="IPR018247">
    <property type="entry name" value="EF_Hand_1_Ca_BS"/>
</dbReference>
<feature type="region of interest" description="Disordered" evidence="1">
    <location>
        <begin position="380"/>
        <end position="402"/>
    </location>
</feature>
<dbReference type="EMBL" id="CP042913">
    <property type="protein sequence ID" value="QEG36705.1"/>
    <property type="molecule type" value="Genomic_DNA"/>
</dbReference>
<dbReference type="Gene3D" id="1.10.1330.10">
    <property type="entry name" value="Dockerin domain"/>
    <property type="match status" value="1"/>
</dbReference>
<keyword evidence="4" id="KW-1185">Reference proteome</keyword>
<dbReference type="PROSITE" id="PS00018">
    <property type="entry name" value="EF_HAND_1"/>
    <property type="match status" value="2"/>
</dbReference>
<keyword evidence="2" id="KW-0732">Signal</keyword>
<protein>
    <recommendedName>
        <fullName evidence="5">PEP-CTERM protein-sorting domain-containing protein</fullName>
    </recommendedName>
</protein>
<feature type="compositionally biased region" description="Low complexity" evidence="1">
    <location>
        <begin position="382"/>
        <end position="393"/>
    </location>
</feature>
<evidence type="ECO:0008006" key="5">
    <source>
        <dbReference type="Google" id="ProtNLM"/>
    </source>
</evidence>
<gene>
    <name evidence="3" type="ORF">Pr1d_40410</name>
</gene>
<dbReference type="KEGG" id="bgok:Pr1d_40410"/>
<dbReference type="AlphaFoldDB" id="A0A5B9QGD9"/>
<evidence type="ECO:0000256" key="1">
    <source>
        <dbReference type="SAM" id="MobiDB-lite"/>
    </source>
</evidence>
<dbReference type="InterPro" id="IPR036439">
    <property type="entry name" value="Dockerin_dom_sf"/>
</dbReference>
<dbReference type="OrthoDB" id="240809at2"/>
<accession>A0A5B9QGD9</accession>
<reference evidence="3 4" key="1">
    <citation type="submission" date="2019-08" db="EMBL/GenBank/DDBJ databases">
        <title>Deep-cultivation of Planctomycetes and their phenomic and genomic characterization uncovers novel biology.</title>
        <authorList>
            <person name="Wiegand S."/>
            <person name="Jogler M."/>
            <person name="Boedeker C."/>
            <person name="Pinto D."/>
            <person name="Vollmers J."/>
            <person name="Rivas-Marin E."/>
            <person name="Kohn T."/>
            <person name="Peeters S.H."/>
            <person name="Heuer A."/>
            <person name="Rast P."/>
            <person name="Oberbeckmann S."/>
            <person name="Bunk B."/>
            <person name="Jeske O."/>
            <person name="Meyerdierks A."/>
            <person name="Storesund J.E."/>
            <person name="Kallscheuer N."/>
            <person name="Luecker S."/>
            <person name="Lage O.M."/>
            <person name="Pohl T."/>
            <person name="Merkel B.J."/>
            <person name="Hornburger P."/>
            <person name="Mueller R.-W."/>
            <person name="Bruemmer F."/>
            <person name="Labrenz M."/>
            <person name="Spormann A.M."/>
            <person name="Op den Camp H."/>
            <person name="Overmann J."/>
            <person name="Amann R."/>
            <person name="Jetten M.S.M."/>
            <person name="Mascher T."/>
            <person name="Medema M.H."/>
            <person name="Devos D.P."/>
            <person name="Kaster A.-K."/>
            <person name="Ovreas L."/>
            <person name="Rohde M."/>
            <person name="Galperin M.Y."/>
            <person name="Jogler C."/>
        </authorList>
    </citation>
    <scope>NUCLEOTIDE SEQUENCE [LARGE SCALE GENOMIC DNA]</scope>
    <source>
        <strain evidence="3 4">Pr1d</strain>
    </source>
</reference>
<dbReference type="Proteomes" id="UP000323917">
    <property type="component" value="Chromosome"/>
</dbReference>
<organism evidence="3 4">
    <name type="scientific">Bythopirellula goksoeyrii</name>
    <dbReference type="NCBI Taxonomy" id="1400387"/>
    <lineage>
        <taxon>Bacteria</taxon>
        <taxon>Pseudomonadati</taxon>
        <taxon>Planctomycetota</taxon>
        <taxon>Planctomycetia</taxon>
        <taxon>Pirellulales</taxon>
        <taxon>Lacipirellulaceae</taxon>
        <taxon>Bythopirellula</taxon>
    </lineage>
</organism>